<dbReference type="GO" id="GO:0016787">
    <property type="term" value="F:hydrolase activity"/>
    <property type="evidence" value="ECO:0007669"/>
    <property type="project" value="UniProtKB-KW"/>
</dbReference>
<sequence length="121" mass="14080">MQGVILAIAKARQTFDKEGSEAGLIKAFHEEYSRLYELSQEEITPQEDARLQHALVYFFQNKAPNRVIERTLLEQFTDRNLSFDERAISIMREARAKLRLIKPEDMDMEEYMVLSGLSNPV</sequence>
<keyword evidence="1" id="KW-0378">Hydrolase</keyword>
<evidence type="ECO:0000313" key="2">
    <source>
        <dbReference type="Proteomes" id="UP001476798"/>
    </source>
</evidence>
<gene>
    <name evidence="1" type="primary">USP28</name>
    <name evidence="1" type="ORF">GOODEAATRI_009140</name>
</gene>
<name>A0ABV0PCU2_9TELE</name>
<dbReference type="Proteomes" id="UP001476798">
    <property type="component" value="Unassembled WGS sequence"/>
</dbReference>
<keyword evidence="2" id="KW-1185">Reference proteome</keyword>
<proteinExistence type="predicted"/>
<protein>
    <submittedName>
        <fullName evidence="1">Ubiquitin carboxyl-terminal hydrolase 28</fullName>
    </submittedName>
</protein>
<accession>A0ABV0PCU2</accession>
<evidence type="ECO:0000313" key="1">
    <source>
        <dbReference type="EMBL" id="MEQ2181222.1"/>
    </source>
</evidence>
<reference evidence="1 2" key="1">
    <citation type="submission" date="2021-06" db="EMBL/GenBank/DDBJ databases">
        <authorList>
            <person name="Palmer J.M."/>
        </authorList>
    </citation>
    <scope>NUCLEOTIDE SEQUENCE [LARGE SCALE GENOMIC DNA]</scope>
    <source>
        <strain evidence="1 2">GA_2019</strain>
        <tissue evidence="1">Muscle</tissue>
    </source>
</reference>
<dbReference type="EMBL" id="JAHRIO010070469">
    <property type="protein sequence ID" value="MEQ2181222.1"/>
    <property type="molecule type" value="Genomic_DNA"/>
</dbReference>
<organism evidence="1 2">
    <name type="scientific">Goodea atripinnis</name>
    <dbReference type="NCBI Taxonomy" id="208336"/>
    <lineage>
        <taxon>Eukaryota</taxon>
        <taxon>Metazoa</taxon>
        <taxon>Chordata</taxon>
        <taxon>Craniata</taxon>
        <taxon>Vertebrata</taxon>
        <taxon>Euteleostomi</taxon>
        <taxon>Actinopterygii</taxon>
        <taxon>Neopterygii</taxon>
        <taxon>Teleostei</taxon>
        <taxon>Neoteleostei</taxon>
        <taxon>Acanthomorphata</taxon>
        <taxon>Ovalentaria</taxon>
        <taxon>Atherinomorphae</taxon>
        <taxon>Cyprinodontiformes</taxon>
        <taxon>Goodeidae</taxon>
        <taxon>Goodea</taxon>
    </lineage>
</organism>
<comment type="caution">
    <text evidence="1">The sequence shown here is derived from an EMBL/GenBank/DDBJ whole genome shotgun (WGS) entry which is preliminary data.</text>
</comment>